<reference evidence="2 3" key="1">
    <citation type="submission" date="2019-06" db="EMBL/GenBank/DDBJ databases">
        <title>Whole genome shotgun sequence of Streptomyces spinoverrucosus NBRC 14228.</title>
        <authorList>
            <person name="Hosoyama A."/>
            <person name="Uohara A."/>
            <person name="Ohji S."/>
            <person name="Ichikawa N."/>
        </authorList>
    </citation>
    <scope>NUCLEOTIDE SEQUENCE [LARGE SCALE GENOMIC DNA]</scope>
    <source>
        <strain evidence="2 3">NBRC 14228</strain>
    </source>
</reference>
<feature type="domain" description="Gp5/Type VI secretion system Vgr protein OB-fold" evidence="1">
    <location>
        <begin position="412"/>
        <end position="483"/>
    </location>
</feature>
<dbReference type="AlphaFoldDB" id="A0A4Y3VV81"/>
<accession>A0A4Y3VV81</accession>
<gene>
    <name evidence="2" type="ORF">SSP24_72340</name>
</gene>
<dbReference type="Proteomes" id="UP000317881">
    <property type="component" value="Unassembled WGS sequence"/>
</dbReference>
<dbReference type="Gene3D" id="2.40.50.230">
    <property type="entry name" value="Gp5 N-terminal domain"/>
    <property type="match status" value="1"/>
</dbReference>
<organism evidence="2 3">
    <name type="scientific">Streptomyces spinoverrucosus</name>
    <dbReference type="NCBI Taxonomy" id="284043"/>
    <lineage>
        <taxon>Bacteria</taxon>
        <taxon>Bacillati</taxon>
        <taxon>Actinomycetota</taxon>
        <taxon>Actinomycetes</taxon>
        <taxon>Kitasatosporales</taxon>
        <taxon>Streptomycetaceae</taxon>
        <taxon>Streptomyces</taxon>
    </lineage>
</organism>
<proteinExistence type="predicted"/>
<name>A0A4Y3VV81_9ACTN</name>
<dbReference type="EMBL" id="BJND01000075">
    <property type="protein sequence ID" value="GEC09579.1"/>
    <property type="molecule type" value="Genomic_DNA"/>
</dbReference>
<evidence type="ECO:0000313" key="2">
    <source>
        <dbReference type="EMBL" id="GEC09579.1"/>
    </source>
</evidence>
<keyword evidence="3" id="KW-1185">Reference proteome</keyword>
<comment type="caution">
    <text evidence="2">The sequence shown here is derived from an EMBL/GenBank/DDBJ whole genome shotgun (WGS) entry which is preliminary data.</text>
</comment>
<evidence type="ECO:0000313" key="3">
    <source>
        <dbReference type="Proteomes" id="UP000317881"/>
    </source>
</evidence>
<dbReference type="SUPFAM" id="SSF69279">
    <property type="entry name" value="Phage tail proteins"/>
    <property type="match status" value="1"/>
</dbReference>
<protein>
    <submittedName>
        <fullName evidence="2">Type IV secretion protein Rhs</fullName>
    </submittedName>
</protein>
<dbReference type="RefSeq" id="WP_141314396.1">
    <property type="nucleotide sequence ID" value="NZ_BJND01000075.1"/>
</dbReference>
<dbReference type="SUPFAM" id="SSF69255">
    <property type="entry name" value="gp5 N-terminal domain-like"/>
    <property type="match status" value="1"/>
</dbReference>
<dbReference type="OrthoDB" id="1907165at2"/>
<sequence>MTTPVSTIPCVRATVRVGAVVPLPLRTDLERKIIRVVVDTHLHLPGMFEITFLDDDGTVAGDRSLNVGAAVEILGGAPSSRTAQPLINGEITSVEAVCEAMSIHTVIRGYEKAHRLQRTRRTRTFVNMKDSDIARRIALDARLPLGDIDETRTTHAHLPQVAQSDWDFLTQRARECGFETGVSEGKFYFRRASGSSSLPVRLPGTRPALAFKDNLLTFRPRLSSAALAPRIEVRSWNPDATTVAVGRAAADSTTADLTGGIDADELTDPFFSPGLGAALARMPAAGSGSKPDPDAHVVVNRPLAQGPSAAAAADEAARAAAEHIASTFAEAEGLAIGDPHIQAGHQVDIRQVPAPFAGAWTVTNARHVFCEEDGGYLTRFYVSGRQDRSLLGLASLGATQHTPQPVQGLVCGIVTNINDPASKGRVKVSLPWLSPDYESDWARVAQVGAGKRSGALFIPEVGDEVLVGFELADLRRPFVLAGLINGQSGYNLGGDAVVTSGHSTAAVQRRGIATPSGNRLVFTDDVPTPHGRAKASSITLGTARGNLSLAIDQKAGTVTLRCDPATPDSDRKNGTITISCGTKGTVNVLGGQGGTVNVDAGGTLNLKAAQNIRMESQGRIHIKGRTVQINGTPIKLN</sequence>
<dbReference type="InterPro" id="IPR006531">
    <property type="entry name" value="Gp5/Vgr_OB"/>
</dbReference>
<evidence type="ECO:0000259" key="1">
    <source>
        <dbReference type="Pfam" id="PF04717"/>
    </source>
</evidence>
<dbReference type="InterPro" id="IPR037026">
    <property type="entry name" value="Vgr_OB-fold_dom_sf"/>
</dbReference>
<dbReference type="Pfam" id="PF04717">
    <property type="entry name" value="Phage_base_V"/>
    <property type="match status" value="1"/>
</dbReference>